<dbReference type="InterPro" id="IPR051918">
    <property type="entry name" value="STPP_CPPED1"/>
</dbReference>
<evidence type="ECO:0000313" key="2">
    <source>
        <dbReference type="EMBL" id="AIE87941.1"/>
    </source>
</evidence>
<dbReference type="PANTHER" id="PTHR43143:SF1">
    <property type="entry name" value="SERINE_THREONINE-PROTEIN PHOSPHATASE CPPED1"/>
    <property type="match status" value="1"/>
</dbReference>
<gene>
    <name evidence="2" type="ORF">OP10G_4573</name>
</gene>
<dbReference type="PANTHER" id="PTHR43143">
    <property type="entry name" value="METALLOPHOSPHOESTERASE, CALCINEURIN SUPERFAMILY"/>
    <property type="match status" value="1"/>
</dbReference>
<protein>
    <recommendedName>
        <fullName evidence="1">Calcineurin-like phosphoesterase domain-containing protein</fullName>
    </recommendedName>
</protein>
<dbReference type="InterPro" id="IPR029052">
    <property type="entry name" value="Metallo-depent_PP-like"/>
</dbReference>
<dbReference type="AlphaFoldDB" id="A0A068NWX3"/>
<dbReference type="SUPFAM" id="SSF56300">
    <property type="entry name" value="Metallo-dependent phosphatases"/>
    <property type="match status" value="1"/>
</dbReference>
<dbReference type="eggNOG" id="COG1409">
    <property type="taxonomic scope" value="Bacteria"/>
</dbReference>
<evidence type="ECO:0000313" key="3">
    <source>
        <dbReference type="Proteomes" id="UP000027982"/>
    </source>
</evidence>
<reference evidence="2 3" key="1">
    <citation type="journal article" date="2014" name="PLoS ONE">
        <title>The first complete genome sequence of the class fimbriimonadia in the phylum armatimonadetes.</title>
        <authorList>
            <person name="Hu Z.Y."/>
            <person name="Wang Y.Z."/>
            <person name="Im W.T."/>
            <person name="Wang S.Y."/>
            <person name="Zhao G.P."/>
            <person name="Zheng H.J."/>
            <person name="Quan Z.X."/>
        </authorList>
    </citation>
    <scope>NUCLEOTIDE SEQUENCE [LARGE SCALE GENOMIC DNA]</scope>
    <source>
        <strain evidence="2">Gsoil 348</strain>
    </source>
</reference>
<dbReference type="HOGENOM" id="CLU_782469_0_0_0"/>
<name>A0A068NWX3_FIMGI</name>
<proteinExistence type="predicted"/>
<feature type="domain" description="Calcineurin-like phosphoesterase" evidence="1">
    <location>
        <begin position="50"/>
        <end position="230"/>
    </location>
</feature>
<dbReference type="Proteomes" id="UP000027982">
    <property type="component" value="Chromosome"/>
</dbReference>
<evidence type="ECO:0000259" key="1">
    <source>
        <dbReference type="Pfam" id="PF00149"/>
    </source>
</evidence>
<dbReference type="InterPro" id="IPR004843">
    <property type="entry name" value="Calcineurin-like_PHP"/>
</dbReference>
<dbReference type="Gene3D" id="3.60.21.10">
    <property type="match status" value="1"/>
</dbReference>
<accession>A0A068NWX3</accession>
<keyword evidence="3" id="KW-1185">Reference proteome</keyword>
<dbReference type="Pfam" id="PF00149">
    <property type="entry name" value="Metallophos"/>
    <property type="match status" value="1"/>
</dbReference>
<dbReference type="RefSeq" id="WP_025228184.1">
    <property type="nucleotide sequence ID" value="NZ_CP007139.1"/>
</dbReference>
<dbReference type="STRING" id="661478.OP10G_4573"/>
<dbReference type="KEGG" id="fgi:OP10G_4573"/>
<dbReference type="GO" id="GO:0016787">
    <property type="term" value="F:hydrolase activity"/>
    <property type="evidence" value="ECO:0007669"/>
    <property type="project" value="InterPro"/>
</dbReference>
<dbReference type="EMBL" id="CP007139">
    <property type="protein sequence ID" value="AIE87941.1"/>
    <property type="molecule type" value="Genomic_DNA"/>
</dbReference>
<organism evidence="2 3">
    <name type="scientific">Fimbriimonas ginsengisoli Gsoil 348</name>
    <dbReference type="NCBI Taxonomy" id="661478"/>
    <lineage>
        <taxon>Bacteria</taxon>
        <taxon>Bacillati</taxon>
        <taxon>Armatimonadota</taxon>
        <taxon>Fimbriimonadia</taxon>
        <taxon>Fimbriimonadales</taxon>
        <taxon>Fimbriimonadaceae</taxon>
        <taxon>Fimbriimonas</taxon>
    </lineage>
</organism>
<dbReference type="OrthoDB" id="9809781at2"/>
<sequence length="323" mass="35459">MSYVLVALCLAATPLRPAADHVRFVVTGDDRWNTNSPRPGMDENGVNVTGLGRLVKAILDEKPDVLLVNGDLVGGADTDETESSQFDTWLKTMKPVYDAGIKVLAARGNHEMHCPHPADVWRKALSGPYSNPNDGPAGEEGMTYAYPLKNVLFLSLDQFQQKELGVNQEWLDKTLKAPHPPHVFAFAHKMAFFSGNHTDGMWTVPAARDSLIKSLADAGARTVFFGHDHLYDHLAAKLPGWPEDRAIHQFVIGTAGAPFVKGKTLTTTDQEWSLSRIAHVEQKLGYCLVDVDGDKVTITFKAEGNQGVFEKADEFSYSLATNK</sequence>